<dbReference type="PANTHER" id="PTHR21340">
    <property type="entry name" value="DIADENOSINE 5,5-P1,P4-TETRAPHOSPHATE PYROPHOSPHOHYDROLASE MUTT"/>
    <property type="match status" value="1"/>
</dbReference>
<dbReference type="Pfam" id="PF00293">
    <property type="entry name" value="NUDIX"/>
    <property type="match status" value="1"/>
</dbReference>
<dbReference type="Proteomes" id="UP000006051">
    <property type="component" value="Chromosome"/>
</dbReference>
<dbReference type="InterPro" id="IPR020084">
    <property type="entry name" value="NUDIX_hydrolase_CS"/>
</dbReference>
<protein>
    <submittedName>
        <fullName evidence="3">ADP-ribose pyrophosphatase</fullName>
    </submittedName>
</protein>
<organism evidence="3 4">
    <name type="scientific">Ornithobacterium rhinotracheale (strain ATCC 51463 / DSM 15997 / CCUG 23171 / CIP 104009 / LMG 9086)</name>
    <dbReference type="NCBI Taxonomy" id="867902"/>
    <lineage>
        <taxon>Bacteria</taxon>
        <taxon>Pseudomonadati</taxon>
        <taxon>Bacteroidota</taxon>
        <taxon>Flavobacteriia</taxon>
        <taxon>Flavobacteriales</taxon>
        <taxon>Weeksellaceae</taxon>
        <taxon>Ornithobacterium</taxon>
    </lineage>
</organism>
<dbReference type="InterPro" id="IPR015797">
    <property type="entry name" value="NUDIX_hydrolase-like_dom_sf"/>
</dbReference>
<keyword evidence="4" id="KW-1185">Reference proteome</keyword>
<accession>I3ZXP5</accession>
<evidence type="ECO:0000259" key="2">
    <source>
        <dbReference type="PROSITE" id="PS51462"/>
    </source>
</evidence>
<dbReference type="HOGENOM" id="CLU_104636_0_0_10"/>
<dbReference type="PROSITE" id="PS00893">
    <property type="entry name" value="NUDIX_BOX"/>
    <property type="match status" value="1"/>
</dbReference>
<dbReference type="AlphaFoldDB" id="I3ZXP5"/>
<evidence type="ECO:0000256" key="1">
    <source>
        <dbReference type="ARBA" id="ARBA00022801"/>
    </source>
</evidence>
<dbReference type="GeneID" id="97257029"/>
<dbReference type="eggNOG" id="COG0494">
    <property type="taxonomic scope" value="Bacteria"/>
</dbReference>
<evidence type="ECO:0000313" key="3">
    <source>
        <dbReference type="EMBL" id="AFL96479.1"/>
    </source>
</evidence>
<dbReference type="GeneID" id="71568536"/>
<gene>
    <name evidence="3" type="ordered locus">Ornrh_0257</name>
</gene>
<dbReference type="GO" id="GO:0006167">
    <property type="term" value="P:AMP biosynthetic process"/>
    <property type="evidence" value="ECO:0007669"/>
    <property type="project" value="TreeGrafter"/>
</dbReference>
<dbReference type="Gene3D" id="3.90.79.10">
    <property type="entry name" value="Nucleoside Triphosphate Pyrophosphohydrolase"/>
    <property type="match status" value="1"/>
</dbReference>
<proteinExistence type="predicted"/>
<dbReference type="CDD" id="cd03673">
    <property type="entry name" value="NUDIX_Ap6A_hydrolase"/>
    <property type="match status" value="1"/>
</dbReference>
<reference evidence="3 4" key="1">
    <citation type="submission" date="2012-06" db="EMBL/GenBank/DDBJ databases">
        <title>The complete genome of Ornithobacterium rhinotracheale DSM 15997.</title>
        <authorList>
            <consortium name="US DOE Joint Genome Institute (JGI-PGF)"/>
            <person name="Lucas S."/>
            <person name="Copeland A."/>
            <person name="Lapidus A."/>
            <person name="Goodwin L."/>
            <person name="Pitluck S."/>
            <person name="Peters L."/>
            <person name="Mikhailova N."/>
            <person name="Teshima H."/>
            <person name="Kyrpides N."/>
            <person name="Mavromatis K."/>
            <person name="Pagani I."/>
            <person name="Ivanova N."/>
            <person name="Ovchinnikova G."/>
            <person name="Zeytun A."/>
            <person name="Detter J.C."/>
            <person name="Han C."/>
            <person name="Land M."/>
            <person name="Hauser L."/>
            <person name="Markowitz V."/>
            <person name="Cheng J.-F."/>
            <person name="Hugenholtz P."/>
            <person name="Woyke T."/>
            <person name="Wu D."/>
            <person name="Lang E."/>
            <person name="Kopitz M."/>
            <person name="Brambilla E."/>
            <person name="Klenk H.-P."/>
            <person name="Eisen J.A."/>
        </authorList>
    </citation>
    <scope>NUCLEOTIDE SEQUENCE [LARGE SCALE GENOMIC DNA]</scope>
    <source>
        <strain evidence="4">ATCC 51463 / DSM 15997 / CCUG 23171 / LMG 9086</strain>
    </source>
</reference>
<dbReference type="InterPro" id="IPR051325">
    <property type="entry name" value="Nudix_hydrolase_domain"/>
</dbReference>
<sequence>MYRVFINNVEVSFAENPSKKANCLNIVVKNTKVFEHIYNLCMLEENEGEMGSFCIVSKKPKNTFEEFKASFENIKAAGGIVQNKKGEILMIYRLNTWDLPKGKIEKDEKKQAAALREVEEECGITDLNITKKLPKTYHMYELKGKPVLKTTYWYEMLYKGDELPTPQTEEDISEAQWCDRSFVLDVLKNKSSYKNIEILLEDYLEL</sequence>
<dbReference type="RefSeq" id="WP_014790109.1">
    <property type="nucleotide sequence ID" value="NC_018016.1"/>
</dbReference>
<dbReference type="GO" id="GO:0004081">
    <property type="term" value="F:bis(5'-nucleosyl)-tetraphosphatase (asymmetrical) activity"/>
    <property type="evidence" value="ECO:0007669"/>
    <property type="project" value="TreeGrafter"/>
</dbReference>
<dbReference type="InterPro" id="IPR000086">
    <property type="entry name" value="NUDIX_hydrolase_dom"/>
</dbReference>
<feature type="domain" description="Nudix hydrolase" evidence="2">
    <location>
        <begin position="72"/>
        <end position="200"/>
    </location>
</feature>
<name>I3ZXP5_ORNRL</name>
<evidence type="ECO:0000313" key="4">
    <source>
        <dbReference type="Proteomes" id="UP000006051"/>
    </source>
</evidence>
<keyword evidence="1" id="KW-0378">Hydrolase</keyword>
<dbReference type="KEGG" id="orh:Ornrh_0257"/>
<dbReference type="EMBL" id="CP003283">
    <property type="protein sequence ID" value="AFL96479.1"/>
    <property type="molecule type" value="Genomic_DNA"/>
</dbReference>
<dbReference type="PROSITE" id="PS51462">
    <property type="entry name" value="NUDIX"/>
    <property type="match status" value="1"/>
</dbReference>
<dbReference type="PANTHER" id="PTHR21340:SF0">
    <property type="entry name" value="BIS(5'-NUCLEOSYL)-TETRAPHOSPHATASE [ASYMMETRICAL]"/>
    <property type="match status" value="1"/>
</dbReference>
<dbReference type="GO" id="GO:0006754">
    <property type="term" value="P:ATP biosynthetic process"/>
    <property type="evidence" value="ECO:0007669"/>
    <property type="project" value="TreeGrafter"/>
</dbReference>
<dbReference type="SUPFAM" id="SSF55811">
    <property type="entry name" value="Nudix"/>
    <property type="match status" value="1"/>
</dbReference>
<dbReference type="STRING" id="867902.Ornrh_0257"/>